<dbReference type="GO" id="GO:0004312">
    <property type="term" value="F:fatty acid synthase activity"/>
    <property type="evidence" value="ECO:0007669"/>
    <property type="project" value="TreeGrafter"/>
</dbReference>
<protein>
    <submittedName>
        <fullName evidence="4">SDR family NAD(P)-dependent oxidoreductase</fullName>
    </submittedName>
</protein>
<dbReference type="AlphaFoldDB" id="A0AAP6BN25"/>
<evidence type="ECO:0000313" key="4">
    <source>
        <dbReference type="EMBL" id="MDX2967515.1"/>
    </source>
</evidence>
<evidence type="ECO:0000256" key="1">
    <source>
        <dbReference type="ARBA" id="ARBA00022679"/>
    </source>
</evidence>
<dbReference type="RefSeq" id="WP_319061278.1">
    <property type="nucleotide sequence ID" value="NZ_JARAWC010000182.1"/>
</dbReference>
<comment type="caution">
    <text evidence="4">The sequence shown here is derived from an EMBL/GenBank/DDBJ whole genome shotgun (WGS) entry which is preliminary data.</text>
</comment>
<dbReference type="GO" id="GO:0006633">
    <property type="term" value="P:fatty acid biosynthetic process"/>
    <property type="evidence" value="ECO:0007669"/>
    <property type="project" value="TreeGrafter"/>
</dbReference>
<proteinExistence type="predicted"/>
<dbReference type="PANTHER" id="PTHR43775">
    <property type="entry name" value="FATTY ACID SYNTHASE"/>
    <property type="match status" value="1"/>
</dbReference>
<dbReference type="SUPFAM" id="SSF51735">
    <property type="entry name" value="NAD(P)-binding Rossmann-fold domains"/>
    <property type="match status" value="2"/>
</dbReference>
<evidence type="ECO:0000313" key="5">
    <source>
        <dbReference type="Proteomes" id="UP001282288"/>
    </source>
</evidence>
<organism evidence="4 5">
    <name type="scientific">Streptomyces acidiscabies</name>
    <dbReference type="NCBI Taxonomy" id="42234"/>
    <lineage>
        <taxon>Bacteria</taxon>
        <taxon>Bacillati</taxon>
        <taxon>Actinomycetota</taxon>
        <taxon>Actinomycetes</taxon>
        <taxon>Kitasatosporales</taxon>
        <taxon>Streptomycetaceae</taxon>
        <taxon>Streptomyces</taxon>
    </lineage>
</organism>
<dbReference type="EMBL" id="JARAWC010000182">
    <property type="protein sequence ID" value="MDX2967515.1"/>
    <property type="molecule type" value="Genomic_DNA"/>
</dbReference>
<dbReference type="InterPro" id="IPR050091">
    <property type="entry name" value="PKS_NRPS_Biosynth_Enz"/>
</dbReference>
<keyword evidence="1" id="KW-0808">Transferase</keyword>
<dbReference type="SMART" id="SM00822">
    <property type="entry name" value="PKS_KR"/>
    <property type="match status" value="1"/>
</dbReference>
<dbReference type="InterPro" id="IPR013968">
    <property type="entry name" value="PKS_KR"/>
</dbReference>
<evidence type="ECO:0000259" key="3">
    <source>
        <dbReference type="SMART" id="SM00822"/>
    </source>
</evidence>
<dbReference type="InterPro" id="IPR036291">
    <property type="entry name" value="NAD(P)-bd_dom_sf"/>
</dbReference>
<dbReference type="Pfam" id="PF08659">
    <property type="entry name" value="KR"/>
    <property type="match status" value="1"/>
</dbReference>
<dbReference type="PANTHER" id="PTHR43775:SF51">
    <property type="entry name" value="INACTIVE PHENOLPHTHIOCEROL SYNTHESIS POLYKETIDE SYNTHASE TYPE I PKS1-RELATED"/>
    <property type="match status" value="1"/>
</dbReference>
<feature type="non-terminal residue" evidence="4">
    <location>
        <position position="184"/>
    </location>
</feature>
<reference evidence="4" key="1">
    <citation type="journal article" date="2023" name="Microb. Genom.">
        <title>Mesoterricola silvestris gen. nov., sp. nov., Mesoterricola sediminis sp. nov., Geothrix oryzae sp. nov., Geothrix edaphica sp. nov., Geothrix rubra sp. nov., and Geothrix limicola sp. nov., six novel members of Acidobacteriota isolated from soils.</title>
        <authorList>
            <person name="Weisberg A.J."/>
            <person name="Pearce E."/>
            <person name="Kramer C.G."/>
            <person name="Chang J.H."/>
            <person name="Clarke C.R."/>
        </authorList>
    </citation>
    <scope>NUCLEOTIDE SEQUENCE</scope>
    <source>
        <strain evidence="4">NRRL_B-16521</strain>
    </source>
</reference>
<dbReference type="Proteomes" id="UP001282288">
    <property type="component" value="Unassembled WGS sequence"/>
</dbReference>
<feature type="domain" description="Ketoreductase" evidence="3">
    <location>
        <begin position="66"/>
        <end position="184"/>
    </location>
</feature>
<gene>
    <name evidence="4" type="ORF">PV399_48740</name>
</gene>
<sequence>MSEHPGRLVLADVESFVGDVPVVVGLVGGDEPEFAVRGGRVLVRRLTRPDAEALTLPVSDGLVGDGTVLITGGTGTLGGLLARHLADRHGVRHLTLVSRQGIAAPGARELVGELAGLGAEVRVVACDVSDRDAVAELVAGVPQERPLTAVIHTAGVLDDGTITSLTPERIDTVMRPKADAAWYL</sequence>
<dbReference type="InterPro" id="IPR057326">
    <property type="entry name" value="KR_dom"/>
</dbReference>
<accession>A0AAP6BN25</accession>
<dbReference type="Gene3D" id="3.40.50.720">
    <property type="entry name" value="NAD(P)-binding Rossmann-like Domain"/>
    <property type="match status" value="1"/>
</dbReference>
<keyword evidence="2" id="KW-0511">Multifunctional enzyme</keyword>
<evidence type="ECO:0000256" key="2">
    <source>
        <dbReference type="ARBA" id="ARBA00023268"/>
    </source>
</evidence>
<name>A0AAP6BN25_9ACTN</name>